<protein>
    <submittedName>
        <fullName evidence="1">Uncharacterized protein</fullName>
    </submittedName>
</protein>
<evidence type="ECO:0000313" key="2">
    <source>
        <dbReference type="Proteomes" id="UP000547931"/>
    </source>
</evidence>
<dbReference type="RefSeq" id="WP_166291465.1">
    <property type="nucleotide sequence ID" value="NZ_CAWPIE010000039.1"/>
</dbReference>
<comment type="caution">
    <text evidence="1">The sequence shown here is derived from an EMBL/GenBank/DDBJ whole genome shotgun (WGS) entry which is preliminary data.</text>
</comment>
<dbReference type="AlphaFoldDB" id="A0A7X5QQ93"/>
<evidence type="ECO:0000313" key="1">
    <source>
        <dbReference type="EMBL" id="NHB98556.1"/>
    </source>
</evidence>
<reference evidence="1 2" key="1">
    <citation type="submission" date="2018-02" db="EMBL/GenBank/DDBJ databases">
        <authorList>
            <person name="Machado R.A."/>
        </authorList>
    </citation>
    <scope>NUCLEOTIDE SEQUENCE [LARGE SCALE GENOMIC DNA]</scope>
    <source>
        <strain evidence="1 2">DSM 23271</strain>
    </source>
</reference>
<dbReference type="EMBL" id="PUJV01000039">
    <property type="protein sequence ID" value="NHB98556.1"/>
    <property type="molecule type" value="Genomic_DNA"/>
</dbReference>
<name>A0A7X5QQ93_9GAMM</name>
<sequence>MQQTLSKFEIVTSENIKNSCRIYSATFDNKLVKIKNNNLYNIYLNRIVFSLAPLLSYYKSVQLETMVTIRSGLLALVAIFDGRDCLSFILLRNNHILMEIDDILGNYCLIKGSFTYTRISEKNSIYRFNFFDYETVKLFEGDGFCTPIRYYNNGLCLLIERRNTSSVILFNEICNEYNLICQDKTLLSHNDNSLIFIDYSNY</sequence>
<dbReference type="Proteomes" id="UP000547931">
    <property type="component" value="Unassembled WGS sequence"/>
</dbReference>
<accession>A0A7X5QQ93</accession>
<organism evidence="1 2">
    <name type="scientific">Photorhabdus stackebrandtii</name>
    <dbReference type="NCBI Taxonomy" id="1123042"/>
    <lineage>
        <taxon>Bacteria</taxon>
        <taxon>Pseudomonadati</taxon>
        <taxon>Pseudomonadota</taxon>
        <taxon>Gammaproteobacteria</taxon>
        <taxon>Enterobacterales</taxon>
        <taxon>Morganellaceae</taxon>
        <taxon>Photorhabdus</taxon>
    </lineage>
</organism>
<gene>
    <name evidence="1" type="ORF">C5470_20245</name>
</gene>
<proteinExistence type="predicted"/>
<keyword evidence="2" id="KW-1185">Reference proteome</keyword>